<dbReference type="GO" id="GO:0045087">
    <property type="term" value="P:innate immune response"/>
    <property type="evidence" value="ECO:0007669"/>
    <property type="project" value="UniProtKB-KW"/>
</dbReference>
<evidence type="ECO:0000256" key="15">
    <source>
        <dbReference type="ARBA" id="ARBA00022968"/>
    </source>
</evidence>
<accession>A0A8F3BYN0</accession>
<evidence type="ECO:0000256" key="21">
    <source>
        <dbReference type="ARBA" id="ARBA00023180"/>
    </source>
</evidence>
<dbReference type="GO" id="GO:0008191">
    <property type="term" value="F:metalloendopeptidase inhibitor activity"/>
    <property type="evidence" value="ECO:0007669"/>
    <property type="project" value="TreeGrafter"/>
</dbReference>
<feature type="coiled-coil region" evidence="25">
    <location>
        <begin position="107"/>
        <end position="155"/>
    </location>
</feature>
<comment type="subcellular location">
    <subcellularLocation>
        <location evidence="2">Apical cell membrane</location>
    </subcellularLocation>
    <subcellularLocation>
        <location evidence="1">Cell membrane</location>
        <topology evidence="1">Lipid-anchor</topology>
    </subcellularLocation>
    <subcellularLocation>
        <location evidence="3">Cell membrane</location>
        <topology evidence="3">Single-pass type II membrane protein</topology>
    </subcellularLocation>
    <subcellularLocation>
        <location evidence="4">Cytoplasm</location>
    </subcellularLocation>
    <subcellularLocation>
        <location evidence="6">Golgi apparatus</location>
        <location evidence="6">trans-Golgi network</location>
    </subcellularLocation>
    <subcellularLocation>
        <location evidence="7">Late endosome</location>
    </subcellularLocation>
    <subcellularLocation>
        <location evidence="5">Membrane</location>
        <topology evidence="5">Lipid-anchor</topology>
        <topology evidence="5">GPI-anchor</topology>
    </subcellularLocation>
</comment>
<name>A0A8F3BYN0_CYNSP</name>
<keyword evidence="11" id="KW-0336">GPI-anchor</keyword>
<keyword evidence="15" id="KW-0735">Signal-anchor</keyword>
<evidence type="ECO:0000256" key="14">
    <source>
        <dbReference type="ARBA" id="ARBA00022859"/>
    </source>
</evidence>
<dbReference type="GO" id="GO:0009986">
    <property type="term" value="C:cell surface"/>
    <property type="evidence" value="ECO:0007669"/>
    <property type="project" value="TreeGrafter"/>
</dbReference>
<evidence type="ECO:0000256" key="10">
    <source>
        <dbReference type="ARBA" id="ARBA00022588"/>
    </source>
</evidence>
<dbReference type="Gene3D" id="1.20.5.1700">
    <property type="match status" value="1"/>
</dbReference>
<evidence type="ECO:0000256" key="7">
    <source>
        <dbReference type="ARBA" id="ARBA00004603"/>
    </source>
</evidence>
<reference evidence="27" key="1">
    <citation type="submission" date="2020-04" db="EMBL/GenBank/DDBJ databases">
        <title>Bats Possess Unique Variants of the Antiviral Restriction Factor Tetherin.</title>
        <authorList>
            <person name="Hayward J.A."/>
            <person name="Tachedjian M."/>
            <person name="Johnson A."/>
            <person name="Gordon T.B."/>
            <person name="Cui J."/>
            <person name="Marsh G.A."/>
            <person name="Baker M.L."/>
            <person name="Wang L.-F."/>
            <person name="Tachedjian G."/>
        </authorList>
    </citation>
    <scope>NUCLEOTIDE SEQUENCE</scope>
</reference>
<evidence type="ECO:0000256" key="24">
    <source>
        <dbReference type="ARBA" id="ARBA00073332"/>
    </source>
</evidence>
<dbReference type="GO" id="GO:0098552">
    <property type="term" value="C:side of membrane"/>
    <property type="evidence" value="ECO:0007669"/>
    <property type="project" value="UniProtKB-KW"/>
</dbReference>
<evidence type="ECO:0000256" key="1">
    <source>
        <dbReference type="ARBA" id="ARBA00004193"/>
    </source>
</evidence>
<evidence type="ECO:0000256" key="13">
    <source>
        <dbReference type="ARBA" id="ARBA00022753"/>
    </source>
</evidence>
<keyword evidence="8" id="KW-1003">Cell membrane</keyword>
<keyword evidence="9" id="KW-0963">Cytoplasm</keyword>
<organism evidence="27">
    <name type="scientific">Cynopterus sphinx</name>
    <name type="common">Indian short-nosed fruit bat</name>
    <dbReference type="NCBI Taxonomy" id="9400"/>
    <lineage>
        <taxon>Eukaryota</taxon>
        <taxon>Metazoa</taxon>
        <taxon>Chordata</taxon>
        <taxon>Craniata</taxon>
        <taxon>Vertebrata</taxon>
        <taxon>Euteleostomi</taxon>
        <taxon>Mammalia</taxon>
        <taxon>Eutheria</taxon>
        <taxon>Laurasiatheria</taxon>
        <taxon>Chiroptera</taxon>
        <taxon>Yinpterochiroptera</taxon>
        <taxon>Pteropodoidea</taxon>
        <taxon>Pteropodidae</taxon>
        <taxon>Cynopterinae</taxon>
        <taxon>Cynopterus</taxon>
    </lineage>
</organism>
<evidence type="ECO:0000256" key="25">
    <source>
        <dbReference type="SAM" id="Coils"/>
    </source>
</evidence>
<keyword evidence="22" id="KW-0449">Lipoprotein</keyword>
<dbReference type="PANTHER" id="PTHR15190:SF1">
    <property type="entry name" value="BONE MARROW STROMAL ANTIGEN 2"/>
    <property type="match status" value="1"/>
</dbReference>
<keyword evidence="12 26" id="KW-0812">Transmembrane</keyword>
<dbReference type="EMBL" id="MT274382">
    <property type="protein sequence ID" value="QWX94028.1"/>
    <property type="molecule type" value="mRNA"/>
</dbReference>
<dbReference type="GO" id="GO:0016324">
    <property type="term" value="C:apical plasma membrane"/>
    <property type="evidence" value="ECO:0007669"/>
    <property type="project" value="UniProtKB-SubCell"/>
</dbReference>
<keyword evidence="19 26" id="KW-0472">Membrane</keyword>
<evidence type="ECO:0000256" key="6">
    <source>
        <dbReference type="ARBA" id="ARBA00004601"/>
    </source>
</evidence>
<sequence>MAPTWYHYFPVPMGDYSEKPALRDRKLPGWLWIPLVLVGLGLLVALIIFIIKANSEACKDGLRAEQKCRNETHLLELQLTRAQESLVAAKAQAASCNQTVETLKSSLEMEKAESQKQQKLAQELQGEIRNLKQELENTAAELEQLRKEHEKNGEKNGSTSFRDARSSLVVAVLLGLSFGALLA</sequence>
<keyword evidence="17" id="KW-0333">Golgi apparatus</keyword>
<dbReference type="GO" id="GO:0005794">
    <property type="term" value="C:Golgi apparatus"/>
    <property type="evidence" value="ECO:0007669"/>
    <property type="project" value="UniProtKB-SubCell"/>
</dbReference>
<dbReference type="GO" id="GO:0005770">
    <property type="term" value="C:late endosome"/>
    <property type="evidence" value="ECO:0007669"/>
    <property type="project" value="UniProtKB-SubCell"/>
</dbReference>
<proteinExistence type="evidence at transcript level"/>
<evidence type="ECO:0000256" key="4">
    <source>
        <dbReference type="ARBA" id="ARBA00004496"/>
    </source>
</evidence>
<evidence type="ECO:0000256" key="16">
    <source>
        <dbReference type="ARBA" id="ARBA00022989"/>
    </source>
</evidence>
<evidence type="ECO:0000256" key="2">
    <source>
        <dbReference type="ARBA" id="ARBA00004221"/>
    </source>
</evidence>
<dbReference type="PANTHER" id="PTHR15190">
    <property type="entry name" value="BONE MARROW STROMAL ANTIGEN 2"/>
    <property type="match status" value="1"/>
</dbReference>
<dbReference type="Pfam" id="PF16716">
    <property type="entry name" value="BST2"/>
    <property type="match status" value="1"/>
</dbReference>
<evidence type="ECO:0000256" key="18">
    <source>
        <dbReference type="ARBA" id="ARBA00023054"/>
    </source>
</evidence>
<keyword evidence="13" id="KW-0967">Endosome</keyword>
<keyword evidence="18 25" id="KW-0175">Coiled coil</keyword>
<evidence type="ECO:0000256" key="26">
    <source>
        <dbReference type="SAM" id="Phobius"/>
    </source>
</evidence>
<evidence type="ECO:0000256" key="8">
    <source>
        <dbReference type="ARBA" id="ARBA00022475"/>
    </source>
</evidence>
<dbReference type="FunFam" id="1.20.5.1700:FF:000006">
    <property type="entry name" value="Bone marrow stromal antigen 2"/>
    <property type="match status" value="1"/>
</dbReference>
<keyword evidence="16 26" id="KW-1133">Transmembrane helix</keyword>
<feature type="transmembrane region" description="Helical" evidence="26">
    <location>
        <begin position="30"/>
        <end position="51"/>
    </location>
</feature>
<evidence type="ECO:0000256" key="12">
    <source>
        <dbReference type="ARBA" id="ARBA00022692"/>
    </source>
</evidence>
<comment type="subunit">
    <text evidence="23">Parallel homodimer; disulfide-linked. May form homotetramers under reducing conditions. Isoform 1 and isoform 2 form homodimers and also heterodimers with each other. Dimerization is essential for its antiviral activity. Interacts (via cytoplasmic domain) with ARHGAP44. Interacts with MMP14 (via C-terminal cytoplasmic tail). Interacts with LILRA4/ILT7. Interacts with RNF115.</text>
</comment>
<dbReference type="AlphaFoldDB" id="A0A8F3BYN0"/>
<keyword evidence="14" id="KW-0391">Immunity</keyword>
<evidence type="ECO:0000256" key="20">
    <source>
        <dbReference type="ARBA" id="ARBA00023157"/>
    </source>
</evidence>
<dbReference type="InterPro" id="IPR024886">
    <property type="entry name" value="BST2"/>
</dbReference>
<evidence type="ECO:0000256" key="17">
    <source>
        <dbReference type="ARBA" id="ARBA00023034"/>
    </source>
</evidence>
<evidence type="ECO:0000256" key="19">
    <source>
        <dbReference type="ARBA" id="ARBA00023136"/>
    </source>
</evidence>
<evidence type="ECO:0000256" key="23">
    <source>
        <dbReference type="ARBA" id="ARBA00066143"/>
    </source>
</evidence>
<keyword evidence="10" id="KW-0399">Innate immunity</keyword>
<protein>
    <recommendedName>
        <fullName evidence="24">Bone marrow stromal antigen 2</fullName>
    </recommendedName>
</protein>
<keyword evidence="20" id="KW-1015">Disulfide bond</keyword>
<evidence type="ECO:0000256" key="3">
    <source>
        <dbReference type="ARBA" id="ARBA00004401"/>
    </source>
</evidence>
<keyword evidence="21" id="KW-0325">Glycoprotein</keyword>
<evidence type="ECO:0000256" key="22">
    <source>
        <dbReference type="ARBA" id="ARBA00023288"/>
    </source>
</evidence>
<evidence type="ECO:0000256" key="9">
    <source>
        <dbReference type="ARBA" id="ARBA00022490"/>
    </source>
</evidence>
<evidence type="ECO:0000313" key="27">
    <source>
        <dbReference type="EMBL" id="QWX94028.1"/>
    </source>
</evidence>
<dbReference type="GO" id="GO:0051607">
    <property type="term" value="P:defense response to virus"/>
    <property type="evidence" value="ECO:0007669"/>
    <property type="project" value="InterPro"/>
</dbReference>
<evidence type="ECO:0000256" key="5">
    <source>
        <dbReference type="ARBA" id="ARBA00004589"/>
    </source>
</evidence>
<evidence type="ECO:0000256" key="11">
    <source>
        <dbReference type="ARBA" id="ARBA00022622"/>
    </source>
</evidence>